<feature type="signal peptide" evidence="1">
    <location>
        <begin position="1"/>
        <end position="28"/>
    </location>
</feature>
<proteinExistence type="predicted"/>
<name>A0AAE4HZM7_9STRE</name>
<feature type="chain" id="PRO_5041917702" evidence="1">
    <location>
        <begin position="29"/>
        <end position="138"/>
    </location>
</feature>
<dbReference type="EMBL" id="JARQAG010000017">
    <property type="protein sequence ID" value="MDT2732445.1"/>
    <property type="molecule type" value="Genomic_DNA"/>
</dbReference>
<organism evidence="2 3">
    <name type="scientific">Streptococcus parauberis</name>
    <dbReference type="NCBI Taxonomy" id="1348"/>
    <lineage>
        <taxon>Bacteria</taxon>
        <taxon>Bacillati</taxon>
        <taxon>Bacillota</taxon>
        <taxon>Bacilli</taxon>
        <taxon>Lactobacillales</taxon>
        <taxon>Streptococcaceae</taxon>
        <taxon>Streptococcus</taxon>
    </lineage>
</organism>
<sequence>MKKALSHYLLLCCLLISSLNLNCSIVQASGKSILPINNEVNLLTHPNRIEMKSVPTVAVKKSIRWAIRHSDDLIRVASQTIGSDAAKVVQKNFAKATPVLNRLLQYDTLVWQTVQDQLTHVVGRQAAIWIRMALEWLL</sequence>
<protein>
    <submittedName>
        <fullName evidence="2">Uncharacterized protein</fullName>
    </submittedName>
</protein>
<reference evidence="2" key="1">
    <citation type="submission" date="2023-03" db="EMBL/GenBank/DDBJ databases">
        <authorList>
            <person name="Shen W."/>
            <person name="Cai J."/>
        </authorList>
    </citation>
    <scope>NUCLEOTIDE SEQUENCE</scope>
    <source>
        <strain evidence="2">P82-2</strain>
    </source>
</reference>
<accession>A0AAE4HZM7</accession>
<dbReference type="Proteomes" id="UP001180515">
    <property type="component" value="Unassembled WGS sequence"/>
</dbReference>
<gene>
    <name evidence="2" type="ORF">P7G31_09445</name>
</gene>
<dbReference type="AlphaFoldDB" id="A0AAE4HZM7"/>
<comment type="caution">
    <text evidence="2">The sequence shown here is derived from an EMBL/GenBank/DDBJ whole genome shotgun (WGS) entry which is preliminary data.</text>
</comment>
<dbReference type="RefSeq" id="WP_003107372.1">
    <property type="nucleotide sequence ID" value="NZ_CP025420.1"/>
</dbReference>
<evidence type="ECO:0000256" key="1">
    <source>
        <dbReference type="SAM" id="SignalP"/>
    </source>
</evidence>
<keyword evidence="1" id="KW-0732">Signal</keyword>
<evidence type="ECO:0000313" key="2">
    <source>
        <dbReference type="EMBL" id="MDT2732445.1"/>
    </source>
</evidence>
<evidence type="ECO:0000313" key="3">
    <source>
        <dbReference type="Proteomes" id="UP001180515"/>
    </source>
</evidence>